<organism evidence="1">
    <name type="scientific">Chromera velia CCMP2878</name>
    <dbReference type="NCBI Taxonomy" id="1169474"/>
    <lineage>
        <taxon>Eukaryota</taxon>
        <taxon>Sar</taxon>
        <taxon>Alveolata</taxon>
        <taxon>Colpodellida</taxon>
        <taxon>Chromeraceae</taxon>
        <taxon>Chromera</taxon>
    </lineage>
</organism>
<dbReference type="SUPFAM" id="SSF82199">
    <property type="entry name" value="SET domain"/>
    <property type="match status" value="1"/>
</dbReference>
<evidence type="ECO:0000313" key="1">
    <source>
        <dbReference type="EMBL" id="CEM53326.1"/>
    </source>
</evidence>
<protein>
    <submittedName>
        <fullName evidence="1">Uncharacterized protein</fullName>
    </submittedName>
</protein>
<dbReference type="EMBL" id="CDMZ01005632">
    <property type="protein sequence ID" value="CEM53326.1"/>
    <property type="molecule type" value="Genomic_DNA"/>
</dbReference>
<dbReference type="VEuPathDB" id="CryptoDB:Cvel_11883"/>
<dbReference type="AlphaFoldDB" id="A0A0G4I8J7"/>
<dbReference type="InterPro" id="IPR046341">
    <property type="entry name" value="SET_dom_sf"/>
</dbReference>
<name>A0A0G4I8J7_9ALVE</name>
<sequence length="161" mass="17775">MSNILKTVGYGRETCSWQVYSPNCGTLMASAEAAPPSCSNMRLQDGPRGDVAVRLCSDGLMGLFARANFKKGDLVVEAMGGSVRVSKSCLGESEGRARVCRRSAVDEHSEHDQAEQQHRFRAVQARLPCALRETLRRSKRYLRRSALQGHSKVGRHAKDLQ</sequence>
<proteinExistence type="predicted"/>
<accession>A0A0G4I8J7</accession>
<reference evidence="1" key="1">
    <citation type="submission" date="2014-11" db="EMBL/GenBank/DDBJ databases">
        <authorList>
            <person name="Otto D Thomas"/>
            <person name="Naeem Raeece"/>
        </authorList>
    </citation>
    <scope>NUCLEOTIDE SEQUENCE</scope>
</reference>
<gene>
    <name evidence="1" type="ORF">Cvel_11883</name>
</gene>